<accession>A0ABV4ULP1</accession>
<feature type="region of interest" description="Disordered" evidence="1">
    <location>
        <begin position="1"/>
        <end position="42"/>
    </location>
</feature>
<evidence type="ECO:0000313" key="3">
    <source>
        <dbReference type="Proteomes" id="UP001575652"/>
    </source>
</evidence>
<keyword evidence="3" id="KW-1185">Reference proteome</keyword>
<protein>
    <submittedName>
        <fullName evidence="2">Uncharacterized protein</fullName>
    </submittedName>
</protein>
<name>A0ABV4ULP1_9MICC</name>
<gene>
    <name evidence="2" type="ORF">ACETWP_06400</name>
</gene>
<dbReference type="Proteomes" id="UP001575652">
    <property type="component" value="Unassembled WGS sequence"/>
</dbReference>
<evidence type="ECO:0000256" key="1">
    <source>
        <dbReference type="SAM" id="MobiDB-lite"/>
    </source>
</evidence>
<feature type="compositionally biased region" description="Low complexity" evidence="1">
    <location>
        <begin position="1"/>
        <end position="21"/>
    </location>
</feature>
<dbReference type="RefSeq" id="WP_373971631.1">
    <property type="nucleotide sequence ID" value="NZ_JBHDLJ010000004.1"/>
</dbReference>
<dbReference type="EMBL" id="JBHDLJ010000004">
    <property type="protein sequence ID" value="MFB0834216.1"/>
    <property type="molecule type" value="Genomic_DNA"/>
</dbReference>
<sequence>MVPSESGAAATTDAGSGASGEPLADTAHEAATAAARRTVEVA</sequence>
<organism evidence="2 3">
    <name type="scientific">Arthrobacter halodurans</name>
    <dbReference type="NCBI Taxonomy" id="516699"/>
    <lineage>
        <taxon>Bacteria</taxon>
        <taxon>Bacillati</taxon>
        <taxon>Actinomycetota</taxon>
        <taxon>Actinomycetes</taxon>
        <taxon>Micrococcales</taxon>
        <taxon>Micrococcaceae</taxon>
        <taxon>Arthrobacter</taxon>
    </lineage>
</organism>
<proteinExistence type="predicted"/>
<reference evidence="2 3" key="1">
    <citation type="submission" date="2024-09" db="EMBL/GenBank/DDBJ databases">
        <authorList>
            <person name="Salinas-Garcia M.A."/>
            <person name="Prieme A."/>
        </authorList>
    </citation>
    <scope>NUCLEOTIDE SEQUENCE [LARGE SCALE GENOMIC DNA]</scope>
    <source>
        <strain evidence="2 3">DSM 21081</strain>
    </source>
</reference>
<evidence type="ECO:0000313" key="2">
    <source>
        <dbReference type="EMBL" id="MFB0834216.1"/>
    </source>
</evidence>
<comment type="caution">
    <text evidence="2">The sequence shown here is derived from an EMBL/GenBank/DDBJ whole genome shotgun (WGS) entry which is preliminary data.</text>
</comment>